<keyword evidence="3" id="KW-1185">Reference proteome</keyword>
<dbReference type="Proteomes" id="UP001054252">
    <property type="component" value="Unassembled WGS sequence"/>
</dbReference>
<feature type="compositionally biased region" description="Basic and acidic residues" evidence="1">
    <location>
        <begin position="1"/>
        <end position="20"/>
    </location>
</feature>
<reference evidence="2 3" key="1">
    <citation type="journal article" date="2021" name="Commun. Biol.">
        <title>The genome of Shorea leprosula (Dipterocarpaceae) highlights the ecological relevance of drought in aseasonal tropical rainforests.</title>
        <authorList>
            <person name="Ng K.K.S."/>
            <person name="Kobayashi M.J."/>
            <person name="Fawcett J.A."/>
            <person name="Hatakeyama M."/>
            <person name="Paape T."/>
            <person name="Ng C.H."/>
            <person name="Ang C.C."/>
            <person name="Tnah L.H."/>
            <person name="Lee C.T."/>
            <person name="Nishiyama T."/>
            <person name="Sese J."/>
            <person name="O'Brien M.J."/>
            <person name="Copetti D."/>
            <person name="Mohd Noor M.I."/>
            <person name="Ong R.C."/>
            <person name="Putra M."/>
            <person name="Sireger I.Z."/>
            <person name="Indrioko S."/>
            <person name="Kosugi Y."/>
            <person name="Izuno A."/>
            <person name="Isagi Y."/>
            <person name="Lee S.L."/>
            <person name="Shimizu K.K."/>
        </authorList>
    </citation>
    <scope>NUCLEOTIDE SEQUENCE [LARGE SCALE GENOMIC DNA]</scope>
    <source>
        <strain evidence="2">214</strain>
    </source>
</reference>
<evidence type="ECO:0000256" key="1">
    <source>
        <dbReference type="SAM" id="MobiDB-lite"/>
    </source>
</evidence>
<organism evidence="2 3">
    <name type="scientific">Rubroshorea leprosula</name>
    <dbReference type="NCBI Taxonomy" id="152421"/>
    <lineage>
        <taxon>Eukaryota</taxon>
        <taxon>Viridiplantae</taxon>
        <taxon>Streptophyta</taxon>
        <taxon>Embryophyta</taxon>
        <taxon>Tracheophyta</taxon>
        <taxon>Spermatophyta</taxon>
        <taxon>Magnoliopsida</taxon>
        <taxon>eudicotyledons</taxon>
        <taxon>Gunneridae</taxon>
        <taxon>Pentapetalae</taxon>
        <taxon>rosids</taxon>
        <taxon>malvids</taxon>
        <taxon>Malvales</taxon>
        <taxon>Dipterocarpaceae</taxon>
        <taxon>Rubroshorea</taxon>
    </lineage>
</organism>
<gene>
    <name evidence="2" type="ORF">SLEP1_g31700</name>
</gene>
<comment type="caution">
    <text evidence="2">The sequence shown here is derived from an EMBL/GenBank/DDBJ whole genome shotgun (WGS) entry which is preliminary data.</text>
</comment>
<protein>
    <submittedName>
        <fullName evidence="2">Uncharacterized protein</fullName>
    </submittedName>
</protein>
<proteinExistence type="predicted"/>
<sequence length="62" mass="7152">MEIEEGGEKERGNEKEEAQGSRRWFGSLTEEMVCNEAGKSEKGWREEDDQATIGFQMPKFHT</sequence>
<evidence type="ECO:0000313" key="2">
    <source>
        <dbReference type="EMBL" id="GKV21748.1"/>
    </source>
</evidence>
<feature type="region of interest" description="Disordered" evidence="1">
    <location>
        <begin position="1"/>
        <end position="62"/>
    </location>
</feature>
<evidence type="ECO:0000313" key="3">
    <source>
        <dbReference type="Proteomes" id="UP001054252"/>
    </source>
</evidence>
<dbReference type="EMBL" id="BPVZ01000058">
    <property type="protein sequence ID" value="GKV21748.1"/>
    <property type="molecule type" value="Genomic_DNA"/>
</dbReference>
<dbReference type="AlphaFoldDB" id="A0AAV5K8K6"/>
<name>A0AAV5K8K6_9ROSI</name>
<accession>A0AAV5K8K6</accession>